<keyword evidence="2 4" id="KW-0238">DNA-binding</keyword>
<protein>
    <submittedName>
        <fullName evidence="6">TetR family transcriptional regulator</fullName>
    </submittedName>
</protein>
<keyword evidence="3" id="KW-0804">Transcription</keyword>
<dbReference type="Pfam" id="PF16859">
    <property type="entry name" value="TetR_C_11"/>
    <property type="match status" value="1"/>
</dbReference>
<evidence type="ECO:0000256" key="2">
    <source>
        <dbReference type="ARBA" id="ARBA00023125"/>
    </source>
</evidence>
<evidence type="ECO:0000313" key="6">
    <source>
        <dbReference type="EMBL" id="ORA05522.1"/>
    </source>
</evidence>
<keyword evidence="1" id="KW-0805">Transcription regulation</keyword>
<dbReference type="GO" id="GO:0000976">
    <property type="term" value="F:transcription cis-regulatory region binding"/>
    <property type="evidence" value="ECO:0007669"/>
    <property type="project" value="TreeGrafter"/>
</dbReference>
<dbReference type="InterPro" id="IPR050109">
    <property type="entry name" value="HTH-type_TetR-like_transc_reg"/>
</dbReference>
<dbReference type="RefSeq" id="WP_083057515.1">
    <property type="nucleotide sequence ID" value="NZ_JACKVM010000014.1"/>
</dbReference>
<dbReference type="PRINTS" id="PR00455">
    <property type="entry name" value="HTHTETR"/>
</dbReference>
<dbReference type="SUPFAM" id="SSF48498">
    <property type="entry name" value="Tetracyclin repressor-like, C-terminal domain"/>
    <property type="match status" value="1"/>
</dbReference>
<name>A0A1W9Z010_MYCBA</name>
<dbReference type="PANTHER" id="PTHR30055">
    <property type="entry name" value="HTH-TYPE TRANSCRIPTIONAL REGULATOR RUTR"/>
    <property type="match status" value="1"/>
</dbReference>
<comment type="caution">
    <text evidence="6">The sequence shown here is derived from an EMBL/GenBank/DDBJ whole genome shotgun (WGS) entry which is preliminary data.</text>
</comment>
<reference evidence="6 7" key="1">
    <citation type="submission" date="2017-02" db="EMBL/GenBank/DDBJ databases">
        <title>The new phylogeny of genus Mycobacterium.</title>
        <authorList>
            <person name="Tortoli E."/>
            <person name="Trovato A."/>
            <person name="Cirillo D.M."/>
        </authorList>
    </citation>
    <scope>NUCLEOTIDE SEQUENCE [LARGE SCALE GENOMIC DNA]</scope>
    <source>
        <strain evidence="6 7">DSM 45578</strain>
    </source>
</reference>
<keyword evidence="7" id="KW-1185">Reference proteome</keyword>
<dbReference type="InterPro" id="IPR009057">
    <property type="entry name" value="Homeodomain-like_sf"/>
</dbReference>
<dbReference type="SUPFAM" id="SSF46689">
    <property type="entry name" value="Homeodomain-like"/>
    <property type="match status" value="1"/>
</dbReference>
<proteinExistence type="predicted"/>
<evidence type="ECO:0000256" key="1">
    <source>
        <dbReference type="ARBA" id="ARBA00023015"/>
    </source>
</evidence>
<evidence type="ECO:0000256" key="3">
    <source>
        <dbReference type="ARBA" id="ARBA00023163"/>
    </source>
</evidence>
<dbReference type="PROSITE" id="PS50977">
    <property type="entry name" value="HTH_TETR_2"/>
    <property type="match status" value="1"/>
</dbReference>
<gene>
    <name evidence="6" type="ORF">BST17_08745</name>
</gene>
<dbReference type="Pfam" id="PF00440">
    <property type="entry name" value="TetR_N"/>
    <property type="match status" value="1"/>
</dbReference>
<accession>A0A1W9Z010</accession>
<sequence>MTPDDRADGKGVLAQAGRPRDGRIDAAIIGATRELLLQKGYPALSLSAIAARAGTTTTAIYRRWSGKVHLVHEAVLSDVAIPAPDGAGDIRRDIQAMVETVRAVFDRPEVRVALPGLIADTVADPELHASMIGRLTGNLTAFETRFGQERRGDDDLPLLAEVVAGSAIFRILMRRDAALDDVWVAAVTDLITESWPPRSET</sequence>
<dbReference type="OrthoDB" id="4716833at2"/>
<evidence type="ECO:0000256" key="4">
    <source>
        <dbReference type="PROSITE-ProRule" id="PRU00335"/>
    </source>
</evidence>
<dbReference type="InterPro" id="IPR036271">
    <property type="entry name" value="Tet_transcr_reg_TetR-rel_C_sf"/>
</dbReference>
<dbReference type="GO" id="GO:0003700">
    <property type="term" value="F:DNA-binding transcription factor activity"/>
    <property type="evidence" value="ECO:0007669"/>
    <property type="project" value="TreeGrafter"/>
</dbReference>
<dbReference type="EMBL" id="MVHJ01000006">
    <property type="protein sequence ID" value="ORA05522.1"/>
    <property type="molecule type" value="Genomic_DNA"/>
</dbReference>
<feature type="DNA-binding region" description="H-T-H motif" evidence="4">
    <location>
        <begin position="45"/>
        <end position="64"/>
    </location>
</feature>
<evidence type="ECO:0000259" key="5">
    <source>
        <dbReference type="PROSITE" id="PS50977"/>
    </source>
</evidence>
<feature type="domain" description="HTH tetR-type" evidence="5">
    <location>
        <begin position="22"/>
        <end position="82"/>
    </location>
</feature>
<dbReference type="STRING" id="564198.BST17_08745"/>
<evidence type="ECO:0000313" key="7">
    <source>
        <dbReference type="Proteomes" id="UP000192366"/>
    </source>
</evidence>
<dbReference type="InterPro" id="IPR011075">
    <property type="entry name" value="TetR_C"/>
</dbReference>
<dbReference type="InterPro" id="IPR001647">
    <property type="entry name" value="HTH_TetR"/>
</dbReference>
<dbReference type="PANTHER" id="PTHR30055:SF230">
    <property type="entry name" value="TRANSCRIPTIONAL REGULATORY PROTEIN (PROBABLY TETR-FAMILY)-RELATED"/>
    <property type="match status" value="1"/>
</dbReference>
<dbReference type="AlphaFoldDB" id="A0A1W9Z010"/>
<dbReference type="Gene3D" id="1.10.357.10">
    <property type="entry name" value="Tetracycline Repressor, domain 2"/>
    <property type="match status" value="1"/>
</dbReference>
<organism evidence="6 7">
    <name type="scientific">Mycolicibacterium bacteremicum</name>
    <name type="common">Mycobacterium bacteremicum</name>
    <dbReference type="NCBI Taxonomy" id="564198"/>
    <lineage>
        <taxon>Bacteria</taxon>
        <taxon>Bacillati</taxon>
        <taxon>Actinomycetota</taxon>
        <taxon>Actinomycetes</taxon>
        <taxon>Mycobacteriales</taxon>
        <taxon>Mycobacteriaceae</taxon>
        <taxon>Mycolicibacterium</taxon>
    </lineage>
</organism>
<dbReference type="Proteomes" id="UP000192366">
    <property type="component" value="Unassembled WGS sequence"/>
</dbReference>